<name>A0A482VKW3_ASBVE</name>
<comment type="caution">
    <text evidence="1">The sequence shown here is derived from an EMBL/GenBank/DDBJ whole genome shotgun (WGS) entry which is preliminary data.</text>
</comment>
<dbReference type="OrthoDB" id="6736570at2759"/>
<organism evidence="1 2">
    <name type="scientific">Asbolus verrucosus</name>
    <name type="common">Desert ironclad beetle</name>
    <dbReference type="NCBI Taxonomy" id="1661398"/>
    <lineage>
        <taxon>Eukaryota</taxon>
        <taxon>Metazoa</taxon>
        <taxon>Ecdysozoa</taxon>
        <taxon>Arthropoda</taxon>
        <taxon>Hexapoda</taxon>
        <taxon>Insecta</taxon>
        <taxon>Pterygota</taxon>
        <taxon>Neoptera</taxon>
        <taxon>Endopterygota</taxon>
        <taxon>Coleoptera</taxon>
        <taxon>Polyphaga</taxon>
        <taxon>Cucujiformia</taxon>
        <taxon>Tenebrionidae</taxon>
        <taxon>Pimeliinae</taxon>
        <taxon>Asbolus</taxon>
    </lineage>
</organism>
<keyword evidence="2" id="KW-1185">Reference proteome</keyword>
<gene>
    <name evidence="1" type="ORF">BDFB_010368</name>
</gene>
<dbReference type="EMBL" id="QDEB01090312">
    <property type="protein sequence ID" value="RZC33256.1"/>
    <property type="molecule type" value="Genomic_DNA"/>
</dbReference>
<evidence type="ECO:0000313" key="1">
    <source>
        <dbReference type="EMBL" id="RZC33256.1"/>
    </source>
</evidence>
<proteinExistence type="predicted"/>
<sequence length="92" mass="10363">MALPYEFSAETIIDEGRCTRRAVNEVRDWLLTTSLPEIPEELIVLFLLSCRNVVADTQSTIRAYFRIKSGAPEIFDGRDIDGESLKKAAETV</sequence>
<dbReference type="Proteomes" id="UP000292052">
    <property type="component" value="Unassembled WGS sequence"/>
</dbReference>
<reference evidence="1 2" key="1">
    <citation type="submission" date="2017-03" db="EMBL/GenBank/DDBJ databases">
        <title>Genome of the blue death feigning beetle - Asbolus verrucosus.</title>
        <authorList>
            <person name="Rider S.D."/>
        </authorList>
    </citation>
    <scope>NUCLEOTIDE SEQUENCE [LARGE SCALE GENOMIC DNA]</scope>
    <source>
        <strain evidence="1">Butters</strain>
        <tissue evidence="1">Head and leg muscle</tissue>
    </source>
</reference>
<evidence type="ECO:0000313" key="2">
    <source>
        <dbReference type="Proteomes" id="UP000292052"/>
    </source>
</evidence>
<dbReference type="AlphaFoldDB" id="A0A482VKW3"/>
<protein>
    <submittedName>
        <fullName evidence="1">Uncharacterized protein</fullName>
    </submittedName>
</protein>
<accession>A0A482VKW3</accession>